<dbReference type="InterPro" id="IPR002509">
    <property type="entry name" value="NODB_dom"/>
</dbReference>
<keyword evidence="6" id="KW-1185">Reference proteome</keyword>
<dbReference type="InterPro" id="IPR051398">
    <property type="entry name" value="Polysacch_Deacetylase"/>
</dbReference>
<dbReference type="Pfam" id="PF01522">
    <property type="entry name" value="Polysacc_deac_1"/>
    <property type="match status" value="1"/>
</dbReference>
<dbReference type="SUPFAM" id="SSF88713">
    <property type="entry name" value="Glycoside hydrolase/deacetylase"/>
    <property type="match status" value="1"/>
</dbReference>
<dbReference type="GO" id="GO:0005576">
    <property type="term" value="C:extracellular region"/>
    <property type="evidence" value="ECO:0007669"/>
    <property type="project" value="UniProtKB-SubCell"/>
</dbReference>
<feature type="domain" description="NodB homology" evidence="4">
    <location>
        <begin position="83"/>
        <end position="344"/>
    </location>
</feature>
<feature type="signal peptide" evidence="3">
    <location>
        <begin position="1"/>
        <end position="20"/>
    </location>
</feature>
<dbReference type="RefSeq" id="WP_137013010.1">
    <property type="nucleotide sequence ID" value="NZ_SZPX01000003.1"/>
</dbReference>
<dbReference type="InterPro" id="IPR011330">
    <property type="entry name" value="Glyco_hydro/deAcase_b/a-brl"/>
</dbReference>
<dbReference type="PANTHER" id="PTHR34216">
    <property type="match status" value="1"/>
</dbReference>
<dbReference type="Proteomes" id="UP000309561">
    <property type="component" value="Unassembled WGS sequence"/>
</dbReference>
<sequence length="344" mass="39717">MRKLLLGFLLLLFFSELLSAKNSDEGAVVFMYHRFGDSRYPSTNIRMEQFEKHLQYLSQNDYKVWSLSKIVRHIIEGREIPKKVVALTIDDAYKSIYTNAFTKFKEYNFPFTVFVNSTSADSGSKNYMSWDEMREMQAFGAEFANHSKTHDYMLPQEGEDEHSWKKRIKEQIEGAQKRLQEELGETTNENPKLFSYPFGEYTKESAEYIQSLGYIGITQTSGAIGMHSDTRTLPRFAMSEAYADMDGFTLKIKTLPLPIDSVSSIEPLVKEQNPPKLTIKLKYPVKNVGCYLSSGKAITVEWASDREFSVQADEALKAPRDRYTCTASAEEGRWYWYSHLWIVK</sequence>
<protein>
    <recommendedName>
        <fullName evidence="4">NodB homology domain-containing protein</fullName>
    </recommendedName>
</protein>
<dbReference type="GO" id="GO:0005975">
    <property type="term" value="P:carbohydrate metabolic process"/>
    <property type="evidence" value="ECO:0007669"/>
    <property type="project" value="InterPro"/>
</dbReference>
<reference evidence="5 6" key="1">
    <citation type="submission" date="2019-04" db="EMBL/GenBank/DDBJ databases">
        <title>Sulfurimonas crateris sp. nov. a facultative anaerobic sulfur-oxidizing chemolithautotrophic bacterium isolated from a terrestrial mud vulcano.</title>
        <authorList>
            <person name="Ratnikova N.M."/>
            <person name="Slobodkin A.I."/>
            <person name="Merkel A.Y."/>
            <person name="Novikov A."/>
            <person name="Bonch-Osmolovskaya E.A."/>
            <person name="Slobodkina G.B."/>
        </authorList>
    </citation>
    <scope>NUCLEOTIDE SEQUENCE [LARGE SCALE GENOMIC DNA]</scope>
    <source>
        <strain evidence="5 6">SN118</strain>
    </source>
</reference>
<accession>A0A4U2ZAG0</accession>
<evidence type="ECO:0000256" key="2">
    <source>
        <dbReference type="ARBA" id="ARBA00022729"/>
    </source>
</evidence>
<dbReference type="PANTHER" id="PTHR34216:SF3">
    <property type="entry name" value="POLY-BETA-1,6-N-ACETYL-D-GLUCOSAMINE N-DEACETYLASE"/>
    <property type="match status" value="1"/>
</dbReference>
<dbReference type="PROSITE" id="PS51677">
    <property type="entry name" value="NODB"/>
    <property type="match status" value="1"/>
</dbReference>
<evidence type="ECO:0000313" key="6">
    <source>
        <dbReference type="Proteomes" id="UP000309561"/>
    </source>
</evidence>
<comment type="subcellular location">
    <subcellularLocation>
        <location evidence="1">Secreted</location>
    </subcellularLocation>
</comment>
<evidence type="ECO:0000313" key="5">
    <source>
        <dbReference type="EMBL" id="TKI70021.1"/>
    </source>
</evidence>
<dbReference type="EMBL" id="SZPX01000003">
    <property type="protein sequence ID" value="TKI70021.1"/>
    <property type="molecule type" value="Genomic_DNA"/>
</dbReference>
<dbReference type="Gene3D" id="3.20.20.370">
    <property type="entry name" value="Glycoside hydrolase/deacetylase"/>
    <property type="match status" value="1"/>
</dbReference>
<dbReference type="GO" id="GO:0016810">
    <property type="term" value="F:hydrolase activity, acting on carbon-nitrogen (but not peptide) bonds"/>
    <property type="evidence" value="ECO:0007669"/>
    <property type="project" value="InterPro"/>
</dbReference>
<evidence type="ECO:0000256" key="3">
    <source>
        <dbReference type="SAM" id="SignalP"/>
    </source>
</evidence>
<evidence type="ECO:0000259" key="4">
    <source>
        <dbReference type="PROSITE" id="PS51677"/>
    </source>
</evidence>
<proteinExistence type="predicted"/>
<evidence type="ECO:0000256" key="1">
    <source>
        <dbReference type="ARBA" id="ARBA00004613"/>
    </source>
</evidence>
<dbReference type="AlphaFoldDB" id="A0A4U2ZAG0"/>
<keyword evidence="2 3" id="KW-0732">Signal</keyword>
<name>A0A4U2ZAG0_9BACT</name>
<dbReference type="CDD" id="cd10973">
    <property type="entry name" value="CE4_DAC_u4_5s"/>
    <property type="match status" value="1"/>
</dbReference>
<feature type="chain" id="PRO_5020567318" description="NodB homology domain-containing protein" evidence="3">
    <location>
        <begin position="21"/>
        <end position="344"/>
    </location>
</feature>
<gene>
    <name evidence="5" type="ORF">FCU45_05280</name>
</gene>
<dbReference type="OrthoDB" id="9776235at2"/>
<comment type="caution">
    <text evidence="5">The sequence shown here is derived from an EMBL/GenBank/DDBJ whole genome shotgun (WGS) entry which is preliminary data.</text>
</comment>
<organism evidence="5 6">
    <name type="scientific">Sulfurimonas crateris</name>
    <dbReference type="NCBI Taxonomy" id="2574727"/>
    <lineage>
        <taxon>Bacteria</taxon>
        <taxon>Pseudomonadati</taxon>
        <taxon>Campylobacterota</taxon>
        <taxon>Epsilonproteobacteria</taxon>
        <taxon>Campylobacterales</taxon>
        <taxon>Sulfurimonadaceae</taxon>
        <taxon>Sulfurimonas</taxon>
    </lineage>
</organism>